<feature type="transmembrane region" description="Helical" evidence="1">
    <location>
        <begin position="201"/>
        <end position="218"/>
    </location>
</feature>
<feature type="transmembrane region" description="Helical" evidence="1">
    <location>
        <begin position="255"/>
        <end position="277"/>
    </location>
</feature>
<dbReference type="NCBIfam" id="TIGR03082">
    <property type="entry name" value="Gneg_AbrB_dup"/>
    <property type="match status" value="2"/>
</dbReference>
<dbReference type="InterPro" id="IPR007820">
    <property type="entry name" value="AbrB_fam"/>
</dbReference>
<dbReference type="EMBL" id="FOGN01000002">
    <property type="protein sequence ID" value="SER88734.1"/>
    <property type="molecule type" value="Genomic_DNA"/>
</dbReference>
<protein>
    <recommendedName>
        <fullName evidence="6">AbrB family transcriptional regulator</fullName>
    </recommendedName>
</protein>
<dbReference type="EMBL" id="FOUA01000002">
    <property type="protein sequence ID" value="SFL92223.1"/>
    <property type="molecule type" value="Genomic_DNA"/>
</dbReference>
<dbReference type="Pfam" id="PF05145">
    <property type="entry name" value="AbrB"/>
    <property type="match status" value="1"/>
</dbReference>
<keyword evidence="1" id="KW-1133">Transmembrane helix</keyword>
<evidence type="ECO:0000313" key="3">
    <source>
        <dbReference type="EMBL" id="SFL92223.1"/>
    </source>
</evidence>
<feature type="transmembrane region" description="Helical" evidence="1">
    <location>
        <begin position="83"/>
        <end position="105"/>
    </location>
</feature>
<reference evidence="4 5" key="1">
    <citation type="submission" date="2016-10" db="EMBL/GenBank/DDBJ databases">
        <authorList>
            <person name="de Groot N.N."/>
        </authorList>
    </citation>
    <scope>NUCLEOTIDE SEQUENCE [LARGE SCALE GENOMIC DNA]</scope>
    <source>
        <strain evidence="3 4">CGMCC 1.9095</strain>
        <strain evidence="2 5">DSM 22558</strain>
    </source>
</reference>
<feature type="transmembrane region" description="Helical" evidence="1">
    <location>
        <begin position="147"/>
        <end position="165"/>
    </location>
</feature>
<dbReference type="Proteomes" id="UP000186599">
    <property type="component" value="Unassembled WGS sequence"/>
</dbReference>
<feature type="transmembrane region" description="Helical" evidence="1">
    <location>
        <begin position="7"/>
        <end position="26"/>
    </location>
</feature>
<feature type="transmembrane region" description="Helical" evidence="1">
    <location>
        <begin position="177"/>
        <end position="194"/>
    </location>
</feature>
<dbReference type="PANTHER" id="PTHR38457:SF1">
    <property type="entry name" value="REGULATOR ABRB-RELATED"/>
    <property type="match status" value="1"/>
</dbReference>
<gene>
    <name evidence="3" type="ORF">SAMN04487855_1612</name>
    <name evidence="2" type="ORF">SAMN05216589_1701</name>
</gene>
<dbReference type="InterPro" id="IPR017516">
    <property type="entry name" value="AbrB_dup"/>
</dbReference>
<feature type="transmembrane region" description="Helical" evidence="1">
    <location>
        <begin position="306"/>
        <end position="329"/>
    </location>
</feature>
<evidence type="ECO:0000256" key="1">
    <source>
        <dbReference type="SAM" id="Phobius"/>
    </source>
</evidence>
<dbReference type="OrthoDB" id="8527964at2"/>
<organism evidence="3 4">
    <name type="scientific">Halopseudomonas bauzanensis</name>
    <dbReference type="NCBI Taxonomy" id="653930"/>
    <lineage>
        <taxon>Bacteria</taxon>
        <taxon>Pseudomonadati</taxon>
        <taxon>Pseudomonadota</taxon>
        <taxon>Gammaproteobacteria</taxon>
        <taxon>Pseudomonadales</taxon>
        <taxon>Pseudomonadaceae</taxon>
        <taxon>Halopseudomonas</taxon>
    </lineage>
</organism>
<sequence length="347" mass="37179">MSDRYPLKHLAAPFAGLLGGWLASLIHLPLPWMTGSLLAVILVRCSGWLITELPGGRRVGQWLVASAIGLHFTAPVLEQVLGHLWLILLGSLGTCLLSVLGIAILRRNGVDRATAFFSSMPGGASEMVVFALRHGADPARVAAAHSLRLLLVVLTIPAIFIWTLPANAPPTLVQPDWGWLLILMPLGLLAALIWRRLGQPNPWMLGPLLCCAAASAIFDLNIALPAAGSAIGQWLIGSALGCHFDRKFFRSAPAFLLRVLLFAVTAMLAAAAGAWLLGRFTEMEVAGLTLGLMPGGITELSLTAEALHLSVALVTALQVARLLLVMFFAEPVFRLWQRRAPELDASQ</sequence>
<keyword evidence="4" id="KW-1185">Reference proteome</keyword>
<keyword evidence="1" id="KW-0812">Transmembrane</keyword>
<keyword evidence="1" id="KW-0472">Membrane</keyword>
<dbReference type="RefSeq" id="WP_036991526.1">
    <property type="nucleotide sequence ID" value="NZ_FOGN01000002.1"/>
</dbReference>
<dbReference type="STRING" id="653930.SAMN05216589_1701"/>
<proteinExistence type="predicted"/>
<dbReference type="PANTHER" id="PTHR38457">
    <property type="entry name" value="REGULATOR ABRB-RELATED"/>
    <property type="match status" value="1"/>
</dbReference>
<dbReference type="AlphaFoldDB" id="A0A031MBR3"/>
<name>A0A031MBR3_9GAMM</name>
<evidence type="ECO:0000313" key="2">
    <source>
        <dbReference type="EMBL" id="SER88734.1"/>
    </source>
</evidence>
<dbReference type="GO" id="GO:0010468">
    <property type="term" value="P:regulation of gene expression"/>
    <property type="evidence" value="ECO:0007669"/>
    <property type="project" value="InterPro"/>
</dbReference>
<accession>A0A031MBR3</accession>
<dbReference type="GO" id="GO:0016020">
    <property type="term" value="C:membrane"/>
    <property type="evidence" value="ECO:0007669"/>
    <property type="project" value="InterPro"/>
</dbReference>
<evidence type="ECO:0008006" key="6">
    <source>
        <dbReference type="Google" id="ProtNLM"/>
    </source>
</evidence>
<dbReference type="PIRSF" id="PIRSF038991">
    <property type="entry name" value="Protein_AbrB"/>
    <property type="match status" value="1"/>
</dbReference>
<evidence type="ECO:0000313" key="4">
    <source>
        <dbReference type="Proteomes" id="UP000186599"/>
    </source>
</evidence>
<evidence type="ECO:0000313" key="5">
    <source>
        <dbReference type="Proteomes" id="UP000186904"/>
    </source>
</evidence>
<dbReference type="Proteomes" id="UP000186904">
    <property type="component" value="Unassembled WGS sequence"/>
</dbReference>
<feature type="transmembrane region" description="Helical" evidence="1">
    <location>
        <begin position="224"/>
        <end position="243"/>
    </location>
</feature>